<dbReference type="Pfam" id="PF04977">
    <property type="entry name" value="DivIC"/>
    <property type="match status" value="1"/>
</dbReference>
<proteinExistence type="predicted"/>
<dbReference type="Proteomes" id="UP000257067">
    <property type="component" value="Unassembled WGS sequence"/>
</dbReference>
<keyword evidence="2" id="KW-1133">Transmembrane helix</keyword>
<keyword evidence="2" id="KW-0812">Transmembrane</keyword>
<dbReference type="AlphaFoldDB" id="A0A3D8IWU0"/>
<feature type="transmembrane region" description="Helical" evidence="2">
    <location>
        <begin position="20"/>
        <end position="38"/>
    </location>
</feature>
<name>A0A3D8IWU0_9HELI</name>
<evidence type="ECO:0000313" key="3">
    <source>
        <dbReference type="EMBL" id="RDU69426.1"/>
    </source>
</evidence>
<dbReference type="InterPro" id="IPR007060">
    <property type="entry name" value="FtsL/DivIC"/>
</dbReference>
<organism evidence="3 4">
    <name type="scientific">Helicobacter cholecystus</name>
    <dbReference type="NCBI Taxonomy" id="45498"/>
    <lineage>
        <taxon>Bacteria</taxon>
        <taxon>Pseudomonadati</taxon>
        <taxon>Campylobacterota</taxon>
        <taxon>Epsilonproteobacteria</taxon>
        <taxon>Campylobacterales</taxon>
        <taxon>Helicobacteraceae</taxon>
        <taxon>Helicobacter</taxon>
    </lineage>
</organism>
<reference evidence="3 4" key="1">
    <citation type="submission" date="2018-04" db="EMBL/GenBank/DDBJ databases">
        <title>Novel Campyloabacter and Helicobacter Species and Strains.</title>
        <authorList>
            <person name="Mannion A.J."/>
            <person name="Shen Z."/>
            <person name="Fox J.G."/>
        </authorList>
    </citation>
    <scope>NUCLEOTIDE SEQUENCE [LARGE SCALE GENOMIC DNA]</scope>
    <source>
        <strain evidence="3 4">ATCC 700242</strain>
    </source>
</reference>
<feature type="coiled-coil region" evidence="1">
    <location>
        <begin position="50"/>
        <end position="77"/>
    </location>
</feature>
<sequence>MREDLGEIYIQEKKLFNKKYIYIFLGVVLAGIFSYYLFSLIWGTNSYEVYQALRAEKKALQQEVVELESKNVELQKIIFELKGLEPTKEENK</sequence>
<keyword evidence="1" id="KW-0175">Coiled coil</keyword>
<comment type="caution">
    <text evidence="3">The sequence shown here is derived from an EMBL/GenBank/DDBJ whole genome shotgun (WGS) entry which is preliminary data.</text>
</comment>
<evidence type="ECO:0000256" key="2">
    <source>
        <dbReference type="SAM" id="Phobius"/>
    </source>
</evidence>
<gene>
    <name evidence="3" type="ORF">CQA62_01905</name>
</gene>
<evidence type="ECO:0000313" key="4">
    <source>
        <dbReference type="Proteomes" id="UP000257067"/>
    </source>
</evidence>
<protein>
    <submittedName>
        <fullName evidence="3">Uncharacterized protein</fullName>
    </submittedName>
</protein>
<accession>A0A3D8IWU0</accession>
<keyword evidence="4" id="KW-1185">Reference proteome</keyword>
<evidence type="ECO:0000256" key="1">
    <source>
        <dbReference type="SAM" id="Coils"/>
    </source>
</evidence>
<dbReference type="RefSeq" id="WP_104724622.1">
    <property type="nucleotide sequence ID" value="NZ_FZNE01000003.1"/>
</dbReference>
<dbReference type="OrthoDB" id="5330124at2"/>
<keyword evidence="2" id="KW-0472">Membrane</keyword>
<dbReference type="EMBL" id="NXLU01000002">
    <property type="protein sequence ID" value="RDU69426.1"/>
    <property type="molecule type" value="Genomic_DNA"/>
</dbReference>